<accession>A0A383VGL7</accession>
<reference evidence="1 2" key="1">
    <citation type="submission" date="2016-10" db="EMBL/GenBank/DDBJ databases">
        <authorList>
            <person name="Cai Z."/>
        </authorList>
    </citation>
    <scope>NUCLEOTIDE SEQUENCE [LARGE SCALE GENOMIC DNA]</scope>
</reference>
<dbReference type="Proteomes" id="UP000256970">
    <property type="component" value="Unassembled WGS sequence"/>
</dbReference>
<protein>
    <submittedName>
        <fullName evidence="1">Uncharacterized protein</fullName>
    </submittedName>
</protein>
<sequence length="47" mass="5073">MAAEAAHAQAMRDFWQLTGALQVLATADEQWADYLAAVKQSLQHGGT</sequence>
<evidence type="ECO:0000313" key="1">
    <source>
        <dbReference type="EMBL" id="SZX63536.1"/>
    </source>
</evidence>
<evidence type="ECO:0000313" key="2">
    <source>
        <dbReference type="Proteomes" id="UP000256970"/>
    </source>
</evidence>
<dbReference type="AlphaFoldDB" id="A0A383VGL7"/>
<name>A0A383VGL7_TETOB</name>
<dbReference type="EMBL" id="FNXT01000330">
    <property type="protein sequence ID" value="SZX63536.1"/>
    <property type="molecule type" value="Genomic_DNA"/>
</dbReference>
<keyword evidence="2" id="KW-1185">Reference proteome</keyword>
<proteinExistence type="predicted"/>
<organism evidence="1 2">
    <name type="scientific">Tetradesmus obliquus</name>
    <name type="common">Green alga</name>
    <name type="synonym">Acutodesmus obliquus</name>
    <dbReference type="NCBI Taxonomy" id="3088"/>
    <lineage>
        <taxon>Eukaryota</taxon>
        <taxon>Viridiplantae</taxon>
        <taxon>Chlorophyta</taxon>
        <taxon>core chlorophytes</taxon>
        <taxon>Chlorophyceae</taxon>
        <taxon>CS clade</taxon>
        <taxon>Sphaeropleales</taxon>
        <taxon>Scenedesmaceae</taxon>
        <taxon>Tetradesmus</taxon>
    </lineage>
</organism>
<gene>
    <name evidence="1" type="ORF">BQ4739_LOCUS4072</name>
</gene>